<name>A0A3N0ZA62_ANAGA</name>
<evidence type="ECO:0000313" key="1">
    <source>
        <dbReference type="EMBL" id="ROL55317.1"/>
    </source>
</evidence>
<gene>
    <name evidence="1" type="ORF">DPX16_8948</name>
</gene>
<proteinExistence type="predicted"/>
<reference evidence="1 2" key="1">
    <citation type="submission" date="2018-10" db="EMBL/GenBank/DDBJ databases">
        <title>Genome assembly for a Yunnan-Guizhou Plateau 3E fish, Anabarilius grahami (Regan), and its evolutionary and genetic applications.</title>
        <authorList>
            <person name="Jiang W."/>
        </authorList>
    </citation>
    <scope>NUCLEOTIDE SEQUENCE [LARGE SCALE GENOMIC DNA]</scope>
    <source>
        <strain evidence="1">AG-KIZ</strain>
        <tissue evidence="1">Muscle</tissue>
    </source>
</reference>
<sequence length="318" mass="33591">MLGLLLLPENRPYLGYLAWMLQNSGLSFTASEPEAPTEVIPEPENIKDPELMQAGQSTAEPGADLDLIDLWSADPILTQVPTLESSSSSLVPSGYLDAPVLSGDLLQPVSLPDFLIPSPPLVTARPLDPFVPLVSSSSSALSPPLTPCGSSSSPLAYPPSARCEASWPMSPPLPISPSPLPRPIAAPFSPPRPVCPETPLGSLITPDHLVVLTRSSVAPVIRIPVVASVPEPTAQCQASRPSMSPWSVSHSVLPVPPPLTMVLLSSIGSRLPPSPSVKAPPWILSPSAPPWYLWPTPPGSIHHQLHTLYRSLCPLSSS</sequence>
<organism evidence="1 2">
    <name type="scientific">Anabarilius grahami</name>
    <name type="common">Kanglang fish</name>
    <name type="synonym">Barilius grahami</name>
    <dbReference type="NCBI Taxonomy" id="495550"/>
    <lineage>
        <taxon>Eukaryota</taxon>
        <taxon>Metazoa</taxon>
        <taxon>Chordata</taxon>
        <taxon>Craniata</taxon>
        <taxon>Vertebrata</taxon>
        <taxon>Euteleostomi</taxon>
        <taxon>Actinopterygii</taxon>
        <taxon>Neopterygii</taxon>
        <taxon>Teleostei</taxon>
        <taxon>Ostariophysi</taxon>
        <taxon>Cypriniformes</taxon>
        <taxon>Xenocyprididae</taxon>
        <taxon>Xenocypridinae</taxon>
        <taxon>Xenocypridinae incertae sedis</taxon>
        <taxon>Anabarilius</taxon>
    </lineage>
</organism>
<dbReference type="Proteomes" id="UP000281406">
    <property type="component" value="Unassembled WGS sequence"/>
</dbReference>
<keyword evidence="2" id="KW-1185">Reference proteome</keyword>
<protein>
    <submittedName>
        <fullName evidence="1">Uncharacterized protein</fullName>
    </submittedName>
</protein>
<dbReference type="AlphaFoldDB" id="A0A3N0ZA62"/>
<dbReference type="EMBL" id="RJVU01001236">
    <property type="protein sequence ID" value="ROL55317.1"/>
    <property type="molecule type" value="Genomic_DNA"/>
</dbReference>
<accession>A0A3N0ZA62</accession>
<dbReference type="OrthoDB" id="10624856at2759"/>
<comment type="caution">
    <text evidence="1">The sequence shown here is derived from an EMBL/GenBank/DDBJ whole genome shotgun (WGS) entry which is preliminary data.</text>
</comment>
<evidence type="ECO:0000313" key="2">
    <source>
        <dbReference type="Proteomes" id="UP000281406"/>
    </source>
</evidence>